<evidence type="ECO:0000256" key="2">
    <source>
        <dbReference type="SAM" id="Phobius"/>
    </source>
</evidence>
<dbReference type="InterPro" id="IPR001460">
    <property type="entry name" value="PCN-bd_Tpept"/>
</dbReference>
<evidence type="ECO:0000259" key="4">
    <source>
        <dbReference type="Pfam" id="PF05223"/>
    </source>
</evidence>
<dbReference type="SUPFAM" id="SSF56601">
    <property type="entry name" value="beta-lactamase/transpeptidase-like"/>
    <property type="match status" value="1"/>
</dbReference>
<dbReference type="InterPro" id="IPR050515">
    <property type="entry name" value="Beta-lactam/transpept"/>
</dbReference>
<dbReference type="Gene3D" id="3.40.710.10">
    <property type="entry name" value="DD-peptidase/beta-lactamase superfamily"/>
    <property type="match status" value="1"/>
</dbReference>
<reference evidence="5 6" key="1">
    <citation type="submission" date="2023-04" db="EMBL/GenBank/DDBJ databases">
        <title>Streptomyces chengmaiensis sp. nov. isolated from the stem of mangrove plant in Hainan.</title>
        <authorList>
            <person name="Huang X."/>
            <person name="Zhou S."/>
            <person name="Chu X."/>
            <person name="Xie Y."/>
            <person name="Lin Y."/>
        </authorList>
    </citation>
    <scope>NUCLEOTIDE SEQUENCE [LARGE SCALE GENOMIC DNA]</scope>
    <source>
        <strain evidence="5 6">HNM0663</strain>
    </source>
</reference>
<evidence type="ECO:0000256" key="1">
    <source>
        <dbReference type="SAM" id="MobiDB-lite"/>
    </source>
</evidence>
<feature type="region of interest" description="Disordered" evidence="1">
    <location>
        <begin position="486"/>
        <end position="507"/>
    </location>
</feature>
<feature type="transmembrane region" description="Helical" evidence="2">
    <location>
        <begin position="7"/>
        <end position="26"/>
    </location>
</feature>
<sequence length="548" mass="55784">MHDGTKIAIIGGVFAVATVGIGYGAYATFLDGGANDGGSDGARTTSQSAPGASGPPTADEIEKTAADFLAAWADGEAEKAAQLTDNAVAAQPLLAGYRNRAHVSEAVITPGKPTGAKVPFTVEATVSYDGRSKPWSYASELTVVRGVTTGRPLVDWQPTVLHPKLAEGAELTTSEAKAPPIEAVDHAGVELTKEKYPSLGPILDQLRKKYGEQAGGTAGVELAVTSSDPNSADQTLLTLTEGKAGTLRTTLDAGVQAAAEQAVKRYGGASVVAVKPSTGEIRAVANSKPDGFNTALQGGQAPGSTMKIVTAAMMMDRGLVNGPGSRVECPATVSWEGVVFHNLNDFGYPTTSFRNAFAQSCNSTFIKPIKPLGASAHTALGETARKYFGIGEVWNTGVATFDGDVPVSAGAETAASYIGQGKIRMNALNMASIAATAKSGWFKQPVIVAKSLDDRDIATAQPLPHSIAQSLRTMMKSTAVSGTGKAAMSGVSGNKGAKTGSAEVDGQGSSNSWFTAYAGDLAAAAVVQAGGHGGDAAGPVVASVLNAR</sequence>
<organism evidence="5 6">
    <name type="scientific">Streptomyces chengmaiensis</name>
    <dbReference type="NCBI Taxonomy" id="3040919"/>
    <lineage>
        <taxon>Bacteria</taxon>
        <taxon>Bacillati</taxon>
        <taxon>Actinomycetota</taxon>
        <taxon>Actinomycetes</taxon>
        <taxon>Kitasatosporales</taxon>
        <taxon>Streptomycetaceae</taxon>
        <taxon>Streptomyces</taxon>
    </lineage>
</organism>
<dbReference type="EMBL" id="JARWBG010000008">
    <property type="protein sequence ID" value="MDH2389131.1"/>
    <property type="molecule type" value="Genomic_DNA"/>
</dbReference>
<keyword evidence="2" id="KW-0812">Transmembrane</keyword>
<dbReference type="Pfam" id="PF05223">
    <property type="entry name" value="MecA_N"/>
    <property type="match status" value="1"/>
</dbReference>
<comment type="caution">
    <text evidence="5">The sequence shown here is derived from an EMBL/GenBank/DDBJ whole genome shotgun (WGS) entry which is preliminary data.</text>
</comment>
<dbReference type="Proteomes" id="UP001223144">
    <property type="component" value="Unassembled WGS sequence"/>
</dbReference>
<feature type="domain" description="NTF2-like N-terminal transpeptidase" evidence="4">
    <location>
        <begin position="62"/>
        <end position="168"/>
    </location>
</feature>
<keyword evidence="2" id="KW-0472">Membrane</keyword>
<keyword evidence="2" id="KW-1133">Transmembrane helix</keyword>
<evidence type="ECO:0000313" key="6">
    <source>
        <dbReference type="Proteomes" id="UP001223144"/>
    </source>
</evidence>
<proteinExistence type="predicted"/>
<dbReference type="InterPro" id="IPR007887">
    <property type="entry name" value="MecA_N"/>
</dbReference>
<dbReference type="Pfam" id="PF00905">
    <property type="entry name" value="Transpeptidase"/>
    <property type="match status" value="1"/>
</dbReference>
<dbReference type="InterPro" id="IPR012338">
    <property type="entry name" value="Beta-lactam/transpept-like"/>
</dbReference>
<keyword evidence="6" id="KW-1185">Reference proteome</keyword>
<feature type="domain" description="Penicillin-binding protein transpeptidase" evidence="3">
    <location>
        <begin position="270"/>
        <end position="545"/>
    </location>
</feature>
<dbReference type="PANTHER" id="PTHR30627:SF24">
    <property type="entry name" value="PENICILLIN-BINDING PROTEIN 4B"/>
    <property type="match status" value="1"/>
</dbReference>
<protein>
    <submittedName>
        <fullName evidence="5">Penicillin-binding transpeptidase domain-containing protein</fullName>
    </submittedName>
</protein>
<name>A0ABT6HLB3_9ACTN</name>
<evidence type="ECO:0000313" key="5">
    <source>
        <dbReference type="EMBL" id="MDH2389131.1"/>
    </source>
</evidence>
<dbReference type="RefSeq" id="WP_279927427.1">
    <property type="nucleotide sequence ID" value="NZ_JARWBG010000008.1"/>
</dbReference>
<evidence type="ECO:0000259" key="3">
    <source>
        <dbReference type="Pfam" id="PF00905"/>
    </source>
</evidence>
<feature type="region of interest" description="Disordered" evidence="1">
    <location>
        <begin position="38"/>
        <end position="59"/>
    </location>
</feature>
<dbReference type="PANTHER" id="PTHR30627">
    <property type="entry name" value="PEPTIDOGLYCAN D,D-TRANSPEPTIDASE"/>
    <property type="match status" value="1"/>
</dbReference>
<accession>A0ABT6HLB3</accession>
<gene>
    <name evidence="5" type="ORF">QCN29_10080</name>
</gene>